<accession>A0A9E7MQB6</accession>
<gene>
    <name evidence="1" type="ORF">KABACHOK_00610</name>
</gene>
<reference evidence="1" key="1">
    <citation type="submission" date="2022-05" db="EMBL/GenBank/DDBJ databases">
        <authorList>
            <person name="Friedrich I."/>
            <person name="Poehlein A."/>
            <person name="Schneider D."/>
            <person name="Hertel R."/>
            <person name="Daniel R."/>
        </authorList>
    </citation>
    <scope>NUCLEOTIDE SEQUENCE</scope>
</reference>
<evidence type="ECO:0000313" key="1">
    <source>
        <dbReference type="EMBL" id="USN13897.1"/>
    </source>
</evidence>
<sequence length="174" mass="19420">MTTARERRAKFLPEGVVEMEPGSGGDLLRTVLRRYQGDIYGVQVEGTRAKGPGWTVYLNEMNPVIAYYEGDPSAQRDASLWIIKAYSDLCKEIEARRDKRLFGIPDTMRESLGYDQNGNAPALLAEADRLFIDEVGVPRAGGDVVCRCGFSYYQHPAVQGALYYTRTCEGIVKL</sequence>
<organism evidence="1 2">
    <name type="scientific">Brevundimonas phage vB_BpoS-Kabachok</name>
    <dbReference type="NCBI Taxonomy" id="2948600"/>
    <lineage>
        <taxon>Viruses</taxon>
        <taxon>Duplodnaviria</taxon>
        <taxon>Heunggongvirae</taxon>
        <taxon>Uroviricota</taxon>
        <taxon>Caudoviricetes</taxon>
        <taxon>Jeanschmidtviridae</taxon>
        <taxon>Marchewkavirus</taxon>
        <taxon>Marchewkavirus kabachok</taxon>
    </lineage>
</organism>
<dbReference type="Proteomes" id="UP001056685">
    <property type="component" value="Segment"/>
</dbReference>
<protein>
    <submittedName>
        <fullName evidence="1">Uncharacterized protein</fullName>
    </submittedName>
</protein>
<evidence type="ECO:0000313" key="2">
    <source>
        <dbReference type="Proteomes" id="UP001056685"/>
    </source>
</evidence>
<dbReference type="EMBL" id="ON529852">
    <property type="protein sequence ID" value="USN13897.1"/>
    <property type="molecule type" value="Genomic_DNA"/>
</dbReference>
<proteinExistence type="predicted"/>
<keyword evidence="2" id="KW-1185">Reference proteome</keyword>
<name>A0A9E7MQB6_9CAUD</name>